<feature type="region of interest" description="Disordered" evidence="1">
    <location>
        <begin position="176"/>
        <end position="209"/>
    </location>
</feature>
<dbReference type="PANTHER" id="PTHR33408">
    <property type="entry name" value="TRANSPOSASE"/>
    <property type="match status" value="1"/>
</dbReference>
<evidence type="ECO:0000259" key="2">
    <source>
        <dbReference type="Pfam" id="PF05598"/>
    </source>
</evidence>
<dbReference type="Pfam" id="PF05598">
    <property type="entry name" value="DUF772"/>
    <property type="match status" value="1"/>
</dbReference>
<dbReference type="PANTHER" id="PTHR33408:SF2">
    <property type="entry name" value="TRANSPOSASE DDE DOMAIN-CONTAINING PROTEIN"/>
    <property type="match status" value="1"/>
</dbReference>
<dbReference type="NCBIfam" id="NF033551">
    <property type="entry name" value="transpos_IS1182"/>
    <property type="match status" value="1"/>
</dbReference>
<sequence length="507" mass="58294">MMGTKVRRFEPLSNVSLETLVPKDHFYRQVDRTLDLHFVRDLVRSCYAAGGRPSVDPVVYFKLQLIMFFEGIRSERQLIEVAADRLSVRWFLGYDLHEALPDHSSLTKIRDRYGVTIFRQFFERIVEQCQQEGLVWGKELYLDSTQVEANADKDKMLPRFYVDAMTEHLAALFPEAEPRSEAPPTDRPPHRLSLDVPARTESDTTPTLPARHNWITELGRPDRTVRGTYQRQSDIWINTTDPDATRMHKKGGGTAVGYHTHYVVDGGKARIILNVLVTPSEVMDNQPMQDLLWHTCFRWHLQPTFACGDTTYGTIDNIVALEDANIRAYMPLPDFTQRTPFYGKHRFSYEADADQYRCPNGAVLARWRIRPKAQGTLSRADAAICHACPLKAKCTESDEGRTVWRHFDEPYVDIVRQYHETEQYKKAMRKRAVWVEPLFGEGKAWHGMERFRLRQLAKVNIEALVTATGQNLKRLLSWRGWGGRWLPGGAVSVVNPGDLWSHSLVPA</sequence>
<proteinExistence type="predicted"/>
<name>A0A6J4JVV7_9CHLR</name>
<evidence type="ECO:0000259" key="3">
    <source>
        <dbReference type="Pfam" id="PF13751"/>
    </source>
</evidence>
<dbReference type="InterPro" id="IPR008490">
    <property type="entry name" value="Transposase_InsH_N"/>
</dbReference>
<evidence type="ECO:0008006" key="5">
    <source>
        <dbReference type="Google" id="ProtNLM"/>
    </source>
</evidence>
<dbReference type="Pfam" id="PF13751">
    <property type="entry name" value="DDE_Tnp_1_6"/>
    <property type="match status" value="1"/>
</dbReference>
<organism evidence="4">
    <name type="scientific">uncultured Chloroflexia bacterium</name>
    <dbReference type="NCBI Taxonomy" id="1672391"/>
    <lineage>
        <taxon>Bacteria</taxon>
        <taxon>Bacillati</taxon>
        <taxon>Chloroflexota</taxon>
        <taxon>Chloroflexia</taxon>
        <taxon>environmental samples</taxon>
    </lineage>
</organism>
<dbReference type="InterPro" id="IPR047629">
    <property type="entry name" value="IS1182_transpos"/>
</dbReference>
<dbReference type="EMBL" id="CADCTR010001267">
    <property type="protein sequence ID" value="CAA9288657.1"/>
    <property type="molecule type" value="Genomic_DNA"/>
</dbReference>
<protein>
    <recommendedName>
        <fullName evidence="5">Mobile element protein</fullName>
    </recommendedName>
</protein>
<gene>
    <name evidence="4" type="ORF">AVDCRST_MAG93-3728</name>
</gene>
<feature type="domain" description="Transposase DDE" evidence="3">
    <location>
        <begin position="358"/>
        <end position="476"/>
    </location>
</feature>
<evidence type="ECO:0000256" key="1">
    <source>
        <dbReference type="SAM" id="MobiDB-lite"/>
    </source>
</evidence>
<dbReference type="InterPro" id="IPR025668">
    <property type="entry name" value="Tnp_DDE_dom"/>
</dbReference>
<feature type="compositionally biased region" description="Basic and acidic residues" evidence="1">
    <location>
        <begin position="187"/>
        <end position="202"/>
    </location>
</feature>
<feature type="domain" description="Transposase InsH N-terminal" evidence="2">
    <location>
        <begin position="16"/>
        <end position="112"/>
    </location>
</feature>
<dbReference type="AlphaFoldDB" id="A0A6J4JVV7"/>
<accession>A0A6J4JVV7</accession>
<reference evidence="4" key="1">
    <citation type="submission" date="2020-02" db="EMBL/GenBank/DDBJ databases">
        <authorList>
            <person name="Meier V. D."/>
        </authorList>
    </citation>
    <scope>NUCLEOTIDE SEQUENCE</scope>
    <source>
        <strain evidence="4">AVDCRST_MAG93</strain>
    </source>
</reference>
<evidence type="ECO:0000313" key="4">
    <source>
        <dbReference type="EMBL" id="CAA9288657.1"/>
    </source>
</evidence>